<dbReference type="GO" id="GO:0008170">
    <property type="term" value="F:N-methyltransferase activity"/>
    <property type="evidence" value="ECO:0007669"/>
    <property type="project" value="InterPro"/>
</dbReference>
<evidence type="ECO:0000313" key="9">
    <source>
        <dbReference type="EMBL" id="MEJ8571602.1"/>
    </source>
</evidence>
<evidence type="ECO:0000256" key="6">
    <source>
        <dbReference type="ARBA" id="ARBA00047942"/>
    </source>
</evidence>
<name>A0AAW9RDE9_9HYPH</name>
<dbReference type="InterPro" id="IPR003115">
    <property type="entry name" value="ParB_N"/>
</dbReference>
<proteinExistence type="inferred from homology"/>
<evidence type="ECO:0000256" key="4">
    <source>
        <dbReference type="ARBA" id="ARBA00022679"/>
    </source>
</evidence>
<dbReference type="PRINTS" id="PR00506">
    <property type="entry name" value="D21N6MTFRASE"/>
</dbReference>
<dbReference type="PIRSF" id="PIRSF036758">
    <property type="entry name" value="Aden_M_ParB"/>
    <property type="match status" value="1"/>
</dbReference>
<feature type="domain" description="ParB-like N-terminal" evidence="8">
    <location>
        <begin position="7"/>
        <end position="93"/>
    </location>
</feature>
<dbReference type="InterPro" id="IPR002941">
    <property type="entry name" value="DNA_methylase_N4/N6"/>
</dbReference>
<evidence type="ECO:0000313" key="10">
    <source>
        <dbReference type="Proteomes" id="UP001378188"/>
    </source>
</evidence>
<dbReference type="EC" id="2.1.1.72" evidence="2"/>
<keyword evidence="3 9" id="KW-0489">Methyltransferase</keyword>
<accession>A0AAW9RDE9</accession>
<keyword evidence="4" id="KW-0808">Transferase</keyword>
<dbReference type="SMART" id="SM00470">
    <property type="entry name" value="ParB"/>
    <property type="match status" value="1"/>
</dbReference>
<dbReference type="GO" id="GO:0009007">
    <property type="term" value="F:site-specific DNA-methyltransferase (adenine-specific) activity"/>
    <property type="evidence" value="ECO:0007669"/>
    <property type="project" value="UniProtKB-EC"/>
</dbReference>
<dbReference type="GO" id="GO:0045881">
    <property type="term" value="P:positive regulation of sporulation resulting in formation of a cellular spore"/>
    <property type="evidence" value="ECO:0007669"/>
    <property type="project" value="TreeGrafter"/>
</dbReference>
<dbReference type="Gene3D" id="3.40.50.150">
    <property type="entry name" value="Vaccinia Virus protein VP39"/>
    <property type="match status" value="1"/>
</dbReference>
<sequence length="477" mass="51717">MHPPNDESCPIDRLVPYANNARTHSRKQVKQIADSIRRFGFTNPVLVADDGTIIAGHGRVEAAKLIGMSDVPVRRLSHLSRDEVRAYILADNKLAENAGWDRELLAIEMQGLIELDFDIEALGFSMAEIDLTIDSLGDGTGDRANGPDPVLDAVEPVAQGPAVTRRGDLWRLGPHRLLCGDARSKGDVARLCDGKPATLLFTDPPYNVPIDGHVTGLGRVKHRDFALASGEMDSATFASFLRESLEAAASQLKDGAIAYVCMDWRHMRELLDAGHAVFEELKNLCVWNKSNGGMGSFYRSKHELVFVFKKGKAAHINNFGLGETGRPRTNVWDYPGISSLGPQRDEELAMHPTVKPVALVADAIRDCSKRGDIVLDVFGGSGSTLIAADQCGRHARLIEIDPLYCDTIIRRFERISGEPAQLAATEATFAQTATDRMGANERDDGMGPSNDQASLRGESSPQDFAGDAMANATEGGS</sequence>
<dbReference type="Proteomes" id="UP001378188">
    <property type="component" value="Unassembled WGS sequence"/>
</dbReference>
<evidence type="ECO:0000256" key="5">
    <source>
        <dbReference type="ARBA" id="ARBA00022691"/>
    </source>
</evidence>
<dbReference type="PANTHER" id="PTHR33375">
    <property type="entry name" value="CHROMOSOME-PARTITIONING PROTEIN PARB-RELATED"/>
    <property type="match status" value="1"/>
</dbReference>
<dbReference type="PANTHER" id="PTHR33375:SF1">
    <property type="entry name" value="CHROMOSOME-PARTITIONING PROTEIN PARB-RELATED"/>
    <property type="match status" value="1"/>
</dbReference>
<feature type="compositionally biased region" description="Polar residues" evidence="7">
    <location>
        <begin position="449"/>
        <end position="462"/>
    </location>
</feature>
<dbReference type="InterPro" id="IPR050336">
    <property type="entry name" value="Chromosome_partition/occlusion"/>
</dbReference>
<dbReference type="InterPro" id="IPR029063">
    <property type="entry name" value="SAM-dependent_MTases_sf"/>
</dbReference>
<dbReference type="RefSeq" id="WP_340329504.1">
    <property type="nucleotide sequence ID" value="NZ_JAZHOF010000003.1"/>
</dbReference>
<evidence type="ECO:0000259" key="8">
    <source>
        <dbReference type="SMART" id="SM00470"/>
    </source>
</evidence>
<dbReference type="InterPro" id="IPR015840">
    <property type="entry name" value="DNA_MeTrfase_ParB"/>
</dbReference>
<dbReference type="AlphaFoldDB" id="A0AAW9RDE9"/>
<organism evidence="9 10">
    <name type="scientific">Microbaculum marinum</name>
    <dbReference type="NCBI Taxonomy" id="1764581"/>
    <lineage>
        <taxon>Bacteria</taxon>
        <taxon>Pseudomonadati</taxon>
        <taxon>Pseudomonadota</taxon>
        <taxon>Alphaproteobacteria</taxon>
        <taxon>Hyphomicrobiales</taxon>
        <taxon>Tepidamorphaceae</taxon>
        <taxon>Microbaculum</taxon>
    </lineage>
</organism>
<dbReference type="GO" id="GO:0032259">
    <property type="term" value="P:methylation"/>
    <property type="evidence" value="ECO:0007669"/>
    <property type="project" value="UniProtKB-KW"/>
</dbReference>
<comment type="similarity">
    <text evidence="1">Belongs to the N(4)/N(6)-methyltransferase family.</text>
</comment>
<dbReference type="Pfam" id="PF01555">
    <property type="entry name" value="N6_N4_Mtase"/>
    <property type="match status" value="1"/>
</dbReference>
<dbReference type="GO" id="GO:0007059">
    <property type="term" value="P:chromosome segregation"/>
    <property type="evidence" value="ECO:0007669"/>
    <property type="project" value="TreeGrafter"/>
</dbReference>
<dbReference type="EMBL" id="JAZHOF010000003">
    <property type="protein sequence ID" value="MEJ8571602.1"/>
    <property type="molecule type" value="Genomic_DNA"/>
</dbReference>
<gene>
    <name evidence="9" type="ORF">V3328_08965</name>
</gene>
<evidence type="ECO:0000256" key="3">
    <source>
        <dbReference type="ARBA" id="ARBA00022603"/>
    </source>
</evidence>
<dbReference type="CDD" id="cd16403">
    <property type="entry name" value="ParB_N_like_MT"/>
    <property type="match status" value="1"/>
</dbReference>
<feature type="region of interest" description="Disordered" evidence="7">
    <location>
        <begin position="437"/>
        <end position="477"/>
    </location>
</feature>
<dbReference type="GO" id="GO:0005694">
    <property type="term" value="C:chromosome"/>
    <property type="evidence" value="ECO:0007669"/>
    <property type="project" value="TreeGrafter"/>
</dbReference>
<comment type="caution">
    <text evidence="9">The sequence shown here is derived from an EMBL/GenBank/DDBJ whole genome shotgun (WGS) entry which is preliminary data.</text>
</comment>
<dbReference type="Gene3D" id="3.90.1530.10">
    <property type="entry name" value="Conserved hypothetical protein from pyrococcus furiosus pfu- 392566-001, ParB domain"/>
    <property type="match status" value="1"/>
</dbReference>
<dbReference type="InterPro" id="IPR002295">
    <property type="entry name" value="N4/N6-MTase_EcoPI_Mod-like"/>
</dbReference>
<evidence type="ECO:0000256" key="1">
    <source>
        <dbReference type="ARBA" id="ARBA00006594"/>
    </source>
</evidence>
<dbReference type="Pfam" id="PF02195">
    <property type="entry name" value="ParB_N"/>
    <property type="match status" value="1"/>
</dbReference>
<dbReference type="SUPFAM" id="SSF53335">
    <property type="entry name" value="S-adenosyl-L-methionine-dependent methyltransferases"/>
    <property type="match status" value="1"/>
</dbReference>
<comment type="catalytic activity">
    <reaction evidence="6">
        <text>a 2'-deoxyadenosine in DNA + S-adenosyl-L-methionine = an N(6)-methyl-2'-deoxyadenosine in DNA + S-adenosyl-L-homocysteine + H(+)</text>
        <dbReference type="Rhea" id="RHEA:15197"/>
        <dbReference type="Rhea" id="RHEA-COMP:12418"/>
        <dbReference type="Rhea" id="RHEA-COMP:12419"/>
        <dbReference type="ChEBI" id="CHEBI:15378"/>
        <dbReference type="ChEBI" id="CHEBI:57856"/>
        <dbReference type="ChEBI" id="CHEBI:59789"/>
        <dbReference type="ChEBI" id="CHEBI:90615"/>
        <dbReference type="ChEBI" id="CHEBI:90616"/>
        <dbReference type="EC" id="2.1.1.72"/>
    </reaction>
</comment>
<keyword evidence="5" id="KW-0949">S-adenosyl-L-methionine</keyword>
<dbReference type="GO" id="GO:0003677">
    <property type="term" value="F:DNA binding"/>
    <property type="evidence" value="ECO:0007669"/>
    <property type="project" value="InterPro"/>
</dbReference>
<dbReference type="SUPFAM" id="SSF110849">
    <property type="entry name" value="ParB/Sulfiredoxin"/>
    <property type="match status" value="1"/>
</dbReference>
<dbReference type="InterPro" id="IPR036086">
    <property type="entry name" value="ParB/Sulfiredoxin_sf"/>
</dbReference>
<protein>
    <recommendedName>
        <fullName evidence="2">site-specific DNA-methyltransferase (adenine-specific)</fullName>
        <ecNumber evidence="2">2.1.1.72</ecNumber>
    </recommendedName>
</protein>
<evidence type="ECO:0000256" key="2">
    <source>
        <dbReference type="ARBA" id="ARBA00011900"/>
    </source>
</evidence>
<evidence type="ECO:0000256" key="7">
    <source>
        <dbReference type="SAM" id="MobiDB-lite"/>
    </source>
</evidence>
<keyword evidence="10" id="KW-1185">Reference proteome</keyword>
<reference evidence="9 10" key="1">
    <citation type="submission" date="2024-02" db="EMBL/GenBank/DDBJ databases">
        <title>Genome analysis and characterization of Microbaculum marinisediminis sp. nov., isolated from marine sediment.</title>
        <authorList>
            <person name="Du Z.-J."/>
            <person name="Ye Y.-Q."/>
            <person name="Zhang Z.-R."/>
            <person name="Yuan S.-M."/>
            <person name="Zhang X.-Y."/>
        </authorList>
    </citation>
    <scope>NUCLEOTIDE SEQUENCE [LARGE SCALE GENOMIC DNA]</scope>
    <source>
        <strain evidence="9 10">SDUM1044001</strain>
    </source>
</reference>